<protein>
    <submittedName>
        <fullName evidence="5">AraC family transcriptional regulator</fullName>
    </submittedName>
</protein>
<dbReference type="InterPro" id="IPR018060">
    <property type="entry name" value="HTH_AraC"/>
</dbReference>
<dbReference type="InterPro" id="IPR018062">
    <property type="entry name" value="HTH_AraC-typ_CS"/>
</dbReference>
<evidence type="ECO:0000256" key="2">
    <source>
        <dbReference type="ARBA" id="ARBA00023125"/>
    </source>
</evidence>
<proteinExistence type="predicted"/>
<dbReference type="SUPFAM" id="SSF46689">
    <property type="entry name" value="Homeodomain-like"/>
    <property type="match status" value="2"/>
</dbReference>
<organism evidence="5 6">
    <name type="scientific">Streptomyces bottropensis ATCC 25435</name>
    <dbReference type="NCBI Taxonomy" id="1054862"/>
    <lineage>
        <taxon>Bacteria</taxon>
        <taxon>Bacillati</taxon>
        <taxon>Actinomycetota</taxon>
        <taxon>Actinomycetes</taxon>
        <taxon>Kitasatosporales</taxon>
        <taxon>Streptomycetaceae</taxon>
        <taxon>Streptomyces</taxon>
    </lineage>
</organism>
<dbReference type="PANTHER" id="PTHR43130">
    <property type="entry name" value="ARAC-FAMILY TRANSCRIPTIONAL REGULATOR"/>
    <property type="match status" value="1"/>
</dbReference>
<accession>M3EDX9</accession>
<dbReference type="EMBL" id="KB405078">
    <property type="protein sequence ID" value="EMF54411.1"/>
    <property type="molecule type" value="Genomic_DNA"/>
</dbReference>
<dbReference type="PROSITE" id="PS00041">
    <property type="entry name" value="HTH_ARAC_FAMILY_1"/>
    <property type="match status" value="1"/>
</dbReference>
<feature type="domain" description="HTH araC/xylS-type" evidence="4">
    <location>
        <begin position="296"/>
        <end position="394"/>
    </location>
</feature>
<dbReference type="SMART" id="SM00342">
    <property type="entry name" value="HTH_ARAC"/>
    <property type="match status" value="1"/>
</dbReference>
<dbReference type="InterPro" id="IPR052158">
    <property type="entry name" value="INH-QAR"/>
</dbReference>
<gene>
    <name evidence="5" type="ORF">SBD_4079</name>
</gene>
<dbReference type="Pfam" id="PF01965">
    <property type="entry name" value="DJ-1_PfpI"/>
    <property type="match status" value="1"/>
</dbReference>
<evidence type="ECO:0000256" key="1">
    <source>
        <dbReference type="ARBA" id="ARBA00023015"/>
    </source>
</evidence>
<dbReference type="SUPFAM" id="SSF52317">
    <property type="entry name" value="Class I glutamine amidotransferase-like"/>
    <property type="match status" value="1"/>
</dbReference>
<name>M3EDX9_9ACTN</name>
<evidence type="ECO:0000313" key="5">
    <source>
        <dbReference type="EMBL" id="EMF54411.1"/>
    </source>
</evidence>
<dbReference type="Gene3D" id="3.40.50.880">
    <property type="match status" value="1"/>
</dbReference>
<dbReference type="InterPro" id="IPR029062">
    <property type="entry name" value="Class_I_gatase-like"/>
</dbReference>
<dbReference type="Gene3D" id="1.10.10.60">
    <property type="entry name" value="Homeodomain-like"/>
    <property type="match status" value="1"/>
</dbReference>
<evidence type="ECO:0000259" key="4">
    <source>
        <dbReference type="PROSITE" id="PS01124"/>
    </source>
</evidence>
<dbReference type="AlphaFoldDB" id="M3EDX9"/>
<keyword evidence="3" id="KW-0804">Transcription</keyword>
<reference evidence="6" key="1">
    <citation type="journal article" date="2013" name="Genome Announc.">
        <title>Draft Genome Sequence of Streptomyces bottropensis ATCC 25435, a Bottromycin-Producing Actinomycete.</title>
        <authorList>
            <person name="Zhang H."/>
            <person name="Zhou W."/>
            <person name="Zhuang Y."/>
            <person name="Liang X."/>
            <person name="Liu T."/>
        </authorList>
    </citation>
    <scope>NUCLEOTIDE SEQUENCE [LARGE SCALE GENOMIC DNA]</scope>
    <source>
        <strain evidence="6">ATCC 25435</strain>
    </source>
</reference>
<evidence type="ECO:0000313" key="6">
    <source>
        <dbReference type="Proteomes" id="UP000030760"/>
    </source>
</evidence>
<dbReference type="GO" id="GO:0003700">
    <property type="term" value="F:DNA-binding transcription factor activity"/>
    <property type="evidence" value="ECO:0007669"/>
    <property type="project" value="InterPro"/>
</dbReference>
<dbReference type="InterPro" id="IPR002818">
    <property type="entry name" value="DJ-1/PfpI"/>
</dbReference>
<dbReference type="PROSITE" id="PS01124">
    <property type="entry name" value="HTH_ARAC_FAMILY_2"/>
    <property type="match status" value="1"/>
</dbReference>
<evidence type="ECO:0000256" key="3">
    <source>
        <dbReference type="ARBA" id="ARBA00023163"/>
    </source>
</evidence>
<sequence length="401" mass="44295">MRRPSFLRPPELAVDAPVVHHADDRGQCDQDEQSDDGQCSDESLQLCRIHGHHFRAERSWQTVAGLPHPLEFLPLPMHTGSMLKNVATVLMEGVHPFELGVVCEVFGLDRSDDGLPVYDFAVASAEGSTLRTPSGFTVSTPYGLDRLEEADLVVVPAGDSYVHRDYPPELLDALRRAADRGARVLSVCSGVFVLGAAGLLDGRPCAVHWKHAEELARQYPRAVVEPDVLYVDADPVITSAGTAAGIDACLHIVRKEQGPEVANKIARRMVVPPHRDGGQAQYIERPLPRSQCDTVGEVLVWMDQHLDEEVTVEQLAARAHMSPRTFARRFQQETGTTPYRWILRQRVLLAQRLLEATDETVDGIAWRAGFGTAAALRHQFVQSLGTTPQAYRRTFRGPEAA</sequence>
<dbReference type="Proteomes" id="UP000030760">
    <property type="component" value="Unassembled WGS sequence"/>
</dbReference>
<keyword evidence="1" id="KW-0805">Transcription regulation</keyword>
<dbReference type="InterPro" id="IPR009057">
    <property type="entry name" value="Homeodomain-like_sf"/>
</dbReference>
<keyword evidence="2" id="KW-0238">DNA-binding</keyword>
<dbReference type="Pfam" id="PF12833">
    <property type="entry name" value="HTH_18"/>
    <property type="match status" value="1"/>
</dbReference>
<dbReference type="GO" id="GO:0043565">
    <property type="term" value="F:sequence-specific DNA binding"/>
    <property type="evidence" value="ECO:0007669"/>
    <property type="project" value="InterPro"/>
</dbReference>
<dbReference type="PANTHER" id="PTHR43130:SF3">
    <property type="entry name" value="HTH-TYPE TRANSCRIPTIONAL REGULATOR RV1931C"/>
    <property type="match status" value="1"/>
</dbReference>
<dbReference type="CDD" id="cd03137">
    <property type="entry name" value="GATase1_AraC_1"/>
    <property type="match status" value="1"/>
</dbReference>